<geneLocation type="plasmid" evidence="2 3">
    <name>unnamed1</name>
</geneLocation>
<sequence length="236" mass="26393">MSYSSLITKAVIVRVGTKEYRGHTIEIGRDFIVVDDDAVGAVILPIEHVQVLECIESFHQSDQKQQQRDPPCRDLQGLRDRLLDLHHKVVKVESGGLRGASSFIFDVKDDYVILCVIPDGLMFVPMRHITALVPIGDVDLQPEFSAWVSRHTQSRAYPDRFTDLLGLYIGEPVKLGSNTPEEVVGLLSTCTDEQIQLVTAPNVRVIIPLHHVKSITSFESYDWGAERHDILGVTTP</sequence>
<evidence type="ECO:0000313" key="3">
    <source>
        <dbReference type="Proteomes" id="UP001164803"/>
    </source>
</evidence>
<accession>A0ABY6ZAZ7</accession>
<proteinExistence type="predicted"/>
<keyword evidence="2" id="KW-0614">Plasmid</keyword>
<name>A0ABY6ZAZ7_9BACL</name>
<keyword evidence="3" id="KW-1185">Reference proteome</keyword>
<dbReference type="Proteomes" id="UP001164803">
    <property type="component" value="Chromosome"/>
</dbReference>
<reference evidence="2" key="1">
    <citation type="submission" date="2022-08" db="EMBL/GenBank/DDBJ databases">
        <title>Alicyclobacillus dauci DSM2870, complete genome.</title>
        <authorList>
            <person name="Wang Q."/>
            <person name="Cai R."/>
            <person name="Wang Z."/>
        </authorList>
    </citation>
    <scope>NUCLEOTIDE SEQUENCE</scope>
    <source>
        <strain evidence="2">DSM 28700</strain>
        <plasmid evidence="2">unnamed1</plasmid>
    </source>
</reference>
<evidence type="ECO:0000313" key="1">
    <source>
        <dbReference type="EMBL" id="WAH36268.1"/>
    </source>
</evidence>
<dbReference type="Proteomes" id="UP001164803">
    <property type="component" value="Plasmid unnamed1"/>
</dbReference>
<dbReference type="EMBL" id="CP104065">
    <property type="protein sequence ID" value="WAH39411.1"/>
    <property type="molecule type" value="Genomic_DNA"/>
</dbReference>
<gene>
    <name evidence="1" type="ORF">NZD86_18835</name>
    <name evidence="2" type="ORF">NZD86_23185</name>
</gene>
<dbReference type="EMBL" id="CP104064">
    <property type="protein sequence ID" value="WAH36268.1"/>
    <property type="molecule type" value="Genomic_DNA"/>
</dbReference>
<dbReference type="RefSeq" id="WP_268043590.1">
    <property type="nucleotide sequence ID" value="NZ_CP104064.1"/>
</dbReference>
<protein>
    <submittedName>
        <fullName evidence="2">Uncharacterized protein</fullName>
    </submittedName>
</protein>
<evidence type="ECO:0000313" key="2">
    <source>
        <dbReference type="EMBL" id="WAH39411.1"/>
    </source>
</evidence>
<organism evidence="2 3">
    <name type="scientific">Alicyclobacillus dauci</name>
    <dbReference type="NCBI Taxonomy" id="1475485"/>
    <lineage>
        <taxon>Bacteria</taxon>
        <taxon>Bacillati</taxon>
        <taxon>Bacillota</taxon>
        <taxon>Bacilli</taxon>
        <taxon>Bacillales</taxon>
        <taxon>Alicyclobacillaceae</taxon>
        <taxon>Alicyclobacillus</taxon>
    </lineage>
</organism>